<dbReference type="InterPro" id="IPR016461">
    <property type="entry name" value="COMT-like"/>
</dbReference>
<protein>
    <submittedName>
        <fullName evidence="7">Putative SAM-dependent methyltransferase</fullName>
    </submittedName>
</protein>
<dbReference type="Pfam" id="PF00891">
    <property type="entry name" value="Methyltransf_2"/>
    <property type="match status" value="1"/>
</dbReference>
<feature type="active site" description="Proton acceptor" evidence="4">
    <location>
        <position position="255"/>
    </location>
</feature>
<dbReference type="InterPro" id="IPR036390">
    <property type="entry name" value="WH_DNA-bd_sf"/>
</dbReference>
<dbReference type="InterPro" id="IPR012967">
    <property type="entry name" value="COMT_dimerisation"/>
</dbReference>
<evidence type="ECO:0000313" key="8">
    <source>
        <dbReference type="Proteomes" id="UP000007590"/>
    </source>
</evidence>
<dbReference type="KEGG" id="scn:Solca_3864"/>
<evidence type="ECO:0000256" key="3">
    <source>
        <dbReference type="ARBA" id="ARBA00022691"/>
    </source>
</evidence>
<name>H8KLH4_SOLCM</name>
<dbReference type="OrthoDB" id="9766840at2"/>
<accession>H8KLH4</accession>
<dbReference type="PANTHER" id="PTHR11746">
    <property type="entry name" value="O-METHYLTRANSFERASE"/>
    <property type="match status" value="1"/>
</dbReference>
<reference evidence="7" key="1">
    <citation type="submission" date="2012-02" db="EMBL/GenBank/DDBJ databases">
        <title>The complete genome of Solitalea canadensis DSM 3403.</title>
        <authorList>
            <consortium name="US DOE Joint Genome Institute (JGI-PGF)"/>
            <person name="Lucas S."/>
            <person name="Copeland A."/>
            <person name="Lapidus A."/>
            <person name="Glavina del Rio T."/>
            <person name="Dalin E."/>
            <person name="Tice H."/>
            <person name="Bruce D."/>
            <person name="Goodwin L."/>
            <person name="Pitluck S."/>
            <person name="Peters L."/>
            <person name="Ovchinnikova G."/>
            <person name="Lu M."/>
            <person name="Kyrpides N."/>
            <person name="Mavromatis K."/>
            <person name="Ivanova N."/>
            <person name="Brettin T."/>
            <person name="Detter J.C."/>
            <person name="Han C."/>
            <person name="Larimer F."/>
            <person name="Land M."/>
            <person name="Hauser L."/>
            <person name="Markowitz V."/>
            <person name="Cheng J.-F."/>
            <person name="Hugenholtz P."/>
            <person name="Woyke T."/>
            <person name="Wu D."/>
            <person name="Spring S."/>
            <person name="Schroeder M."/>
            <person name="Kopitz M."/>
            <person name="Brambilla E."/>
            <person name="Klenk H.-P."/>
            <person name="Eisen J.A."/>
        </authorList>
    </citation>
    <scope>NUCLEOTIDE SEQUENCE</scope>
    <source>
        <strain evidence="7">DSM 3403</strain>
    </source>
</reference>
<evidence type="ECO:0000256" key="1">
    <source>
        <dbReference type="ARBA" id="ARBA00022603"/>
    </source>
</evidence>
<keyword evidence="8" id="KW-1185">Reference proteome</keyword>
<organism evidence="7 8">
    <name type="scientific">Solitalea canadensis (strain ATCC 29591 / DSM 3403 / JCM 21819 / LMG 8368 / NBRC 15130 / NCIMB 12057 / USAM 9D)</name>
    <name type="common">Flexibacter canadensis</name>
    <dbReference type="NCBI Taxonomy" id="929556"/>
    <lineage>
        <taxon>Bacteria</taxon>
        <taxon>Pseudomonadati</taxon>
        <taxon>Bacteroidota</taxon>
        <taxon>Sphingobacteriia</taxon>
        <taxon>Sphingobacteriales</taxon>
        <taxon>Sphingobacteriaceae</taxon>
        <taxon>Solitalea</taxon>
    </lineage>
</organism>
<dbReference type="GO" id="GO:0032259">
    <property type="term" value="P:methylation"/>
    <property type="evidence" value="ECO:0007669"/>
    <property type="project" value="UniProtKB-KW"/>
</dbReference>
<evidence type="ECO:0000256" key="4">
    <source>
        <dbReference type="PIRSR" id="PIRSR005739-1"/>
    </source>
</evidence>
<proteinExistence type="predicted"/>
<dbReference type="Pfam" id="PF08100">
    <property type="entry name" value="Dimerisation"/>
    <property type="match status" value="1"/>
</dbReference>
<dbReference type="InterPro" id="IPR001077">
    <property type="entry name" value="COMT_C"/>
</dbReference>
<dbReference type="PIRSF" id="PIRSF005739">
    <property type="entry name" value="O-mtase"/>
    <property type="match status" value="1"/>
</dbReference>
<sequence>MEQQSSPDPSRIMQIGMGFWAAKVVLTAVSFKLFSILAKGPLSGQQLKEKLKLGATDRHVYDWLDALVSLGFLQREGIWDKAMYSNSADADTFLDEQKPAYLGGILTMANSRLYNVWSKLDKGLKTGKPQNEEGKGGNMEIFETMYKDQEKLQLFMDGMSGIQTGNFNALINKFDFNNYDTMADVGGADGWLSILVCGKHPKIKCINFDLAPVEPLAVKKIAKHNLSDRIAHHSGDFMKNELPHAQLITMGNILHGLNEDLKHFMLQKVYNSLPTGGAFIAIENVIDNERKQNTFGLLMSLNMLLENGDAFDYTFSDFEKWTKDVGFKKTELMHLNGPCSAAIAYK</sequence>
<evidence type="ECO:0000259" key="5">
    <source>
        <dbReference type="Pfam" id="PF00891"/>
    </source>
</evidence>
<dbReference type="EMBL" id="CP003349">
    <property type="protein sequence ID" value="AFD08861.1"/>
    <property type="molecule type" value="Genomic_DNA"/>
</dbReference>
<dbReference type="RefSeq" id="WP_014682084.1">
    <property type="nucleotide sequence ID" value="NC_017770.1"/>
</dbReference>
<keyword evidence="2 7" id="KW-0808">Transferase</keyword>
<dbReference type="Gene3D" id="3.40.50.150">
    <property type="entry name" value="Vaccinia Virus protein VP39"/>
    <property type="match status" value="1"/>
</dbReference>
<dbReference type="GO" id="GO:0046983">
    <property type="term" value="F:protein dimerization activity"/>
    <property type="evidence" value="ECO:0007669"/>
    <property type="project" value="InterPro"/>
</dbReference>
<dbReference type="AlphaFoldDB" id="H8KLH4"/>
<evidence type="ECO:0000259" key="6">
    <source>
        <dbReference type="Pfam" id="PF08100"/>
    </source>
</evidence>
<dbReference type="PROSITE" id="PS51683">
    <property type="entry name" value="SAM_OMT_II"/>
    <property type="match status" value="1"/>
</dbReference>
<dbReference type="SUPFAM" id="SSF53335">
    <property type="entry name" value="S-adenosyl-L-methionine-dependent methyltransferases"/>
    <property type="match status" value="1"/>
</dbReference>
<feature type="domain" description="O-methyltransferase C-terminal" evidence="5">
    <location>
        <begin position="117"/>
        <end position="327"/>
    </location>
</feature>
<dbReference type="InterPro" id="IPR036388">
    <property type="entry name" value="WH-like_DNA-bd_sf"/>
</dbReference>
<keyword evidence="3" id="KW-0949">S-adenosyl-L-methionine</keyword>
<dbReference type="eggNOG" id="COG2384">
    <property type="taxonomic scope" value="Bacteria"/>
</dbReference>
<dbReference type="SUPFAM" id="SSF46785">
    <property type="entry name" value="Winged helix' DNA-binding domain"/>
    <property type="match status" value="1"/>
</dbReference>
<evidence type="ECO:0000313" key="7">
    <source>
        <dbReference type="EMBL" id="AFD08861.1"/>
    </source>
</evidence>
<dbReference type="GO" id="GO:0008171">
    <property type="term" value="F:O-methyltransferase activity"/>
    <property type="evidence" value="ECO:0007669"/>
    <property type="project" value="InterPro"/>
</dbReference>
<dbReference type="InterPro" id="IPR029063">
    <property type="entry name" value="SAM-dependent_MTases_sf"/>
</dbReference>
<evidence type="ECO:0000256" key="2">
    <source>
        <dbReference type="ARBA" id="ARBA00022679"/>
    </source>
</evidence>
<dbReference type="STRING" id="929556.Solca_3864"/>
<keyword evidence="1 7" id="KW-0489">Methyltransferase</keyword>
<dbReference type="HOGENOM" id="CLU_005533_4_2_10"/>
<feature type="domain" description="O-methyltransferase dimerisation" evidence="6">
    <location>
        <begin position="17"/>
        <end position="94"/>
    </location>
</feature>
<dbReference type="Gene3D" id="1.10.10.10">
    <property type="entry name" value="Winged helix-like DNA-binding domain superfamily/Winged helix DNA-binding domain"/>
    <property type="match status" value="1"/>
</dbReference>
<gene>
    <name evidence="7" type="ordered locus">Solca_3864</name>
</gene>
<dbReference type="Proteomes" id="UP000007590">
    <property type="component" value="Chromosome"/>
</dbReference>